<accession>A0A4P7NV46</accession>
<proteinExistence type="predicted"/>
<dbReference type="SUPFAM" id="SSF57850">
    <property type="entry name" value="RING/U-box"/>
    <property type="match status" value="1"/>
</dbReference>
<dbReference type="PANTHER" id="PTHR21540:SF0">
    <property type="entry name" value="PHD FAMILY PROTEIN"/>
    <property type="match status" value="1"/>
</dbReference>
<reference evidence="5 6" key="1">
    <citation type="journal article" date="2019" name="Mol. Biol. Evol.">
        <title>Blast fungal genomes show frequent chromosomal changes, gene gains and losses, and effector gene turnover.</title>
        <authorList>
            <person name="Gomez Luciano L.B."/>
            <person name="Jason Tsai I."/>
            <person name="Chuma I."/>
            <person name="Tosa Y."/>
            <person name="Chen Y.H."/>
            <person name="Li J.Y."/>
            <person name="Li M.Y."/>
            <person name="Jade Lu M.Y."/>
            <person name="Nakayashiki H."/>
            <person name="Li W.H."/>
        </authorList>
    </citation>
    <scope>NUCLEOTIDE SEQUENCE [LARGE SCALE GENOMIC DNA]</scope>
    <source>
        <strain evidence="5">MZ5-1-6</strain>
    </source>
</reference>
<name>A0A4P7NV46_PYROR</name>
<keyword evidence="1" id="KW-0479">Metal-binding</keyword>
<organism evidence="5 6">
    <name type="scientific">Pyricularia oryzae</name>
    <name type="common">Rice blast fungus</name>
    <name type="synonym">Magnaporthe oryzae</name>
    <dbReference type="NCBI Taxonomy" id="318829"/>
    <lineage>
        <taxon>Eukaryota</taxon>
        <taxon>Fungi</taxon>
        <taxon>Dikarya</taxon>
        <taxon>Ascomycota</taxon>
        <taxon>Pezizomycotina</taxon>
        <taxon>Sordariomycetes</taxon>
        <taxon>Sordariomycetidae</taxon>
        <taxon>Magnaporthales</taxon>
        <taxon>Pyriculariaceae</taxon>
        <taxon>Pyricularia</taxon>
    </lineage>
</organism>
<feature type="region of interest" description="Disordered" evidence="2">
    <location>
        <begin position="1"/>
        <end position="60"/>
    </location>
</feature>
<keyword evidence="1" id="KW-0863">Zinc-finger</keyword>
<evidence type="ECO:0000313" key="5">
    <source>
        <dbReference type="EMBL" id="QBZ66381.1"/>
    </source>
</evidence>
<dbReference type="InterPro" id="IPR001841">
    <property type="entry name" value="Znf_RING"/>
</dbReference>
<dbReference type="GO" id="GO:0061630">
    <property type="term" value="F:ubiquitin protein ligase activity"/>
    <property type="evidence" value="ECO:0007669"/>
    <property type="project" value="InterPro"/>
</dbReference>
<protein>
    <recommendedName>
        <fullName evidence="7">Znf1</fullName>
    </recommendedName>
</protein>
<feature type="compositionally biased region" description="Low complexity" evidence="2">
    <location>
        <begin position="29"/>
        <end position="49"/>
    </location>
</feature>
<dbReference type="PANTHER" id="PTHR21540">
    <property type="entry name" value="RING FINGER AND SWIM DOMAIN-CONTAINING PROTEIN 2"/>
    <property type="match status" value="1"/>
</dbReference>
<dbReference type="GO" id="GO:0008270">
    <property type="term" value="F:zinc ion binding"/>
    <property type="evidence" value="ECO:0007669"/>
    <property type="project" value="UniProtKB-KW"/>
</dbReference>
<evidence type="ECO:0000259" key="4">
    <source>
        <dbReference type="PROSITE" id="PS50966"/>
    </source>
</evidence>
<dbReference type="InterPro" id="IPR007527">
    <property type="entry name" value="Znf_SWIM"/>
</dbReference>
<sequence length="354" mass="39981">MGVQTDQTLPSEGRSTRKRTREALENDGSSSSSAGHHASSSSQSYAKASPPKRPKITDVSEEKRLRRFRTHAPQAFYDVYDRATSQRFFVLGRTRCGTDHSPEEVVELTGSTGNIYHVHIAQQPTCDCPHALAGNQCKHWLFVMSRVLHARLDLIYQLALLDSELREIFANAPPPLGESGTVTTSSQDSKKRKPIEGDCPICFDQLLAAVEAEGSSKRDHSTIVWCRAACGQNMHKQCFRMWSATKKTGSRGEGNVTCPFCRSQWMGDDDLVKDVNRDGPLNCEGYVNVADQLGIDPQRGKQVLRGMHDNFKNHSSRVDMIWLTTRALDHSSYSSWYSGYSRNYRRRYRWQRDS</sequence>
<feature type="domain" description="RING-type" evidence="3">
    <location>
        <begin position="199"/>
        <end position="262"/>
    </location>
</feature>
<evidence type="ECO:0000256" key="2">
    <source>
        <dbReference type="SAM" id="MobiDB-lite"/>
    </source>
</evidence>
<gene>
    <name evidence="5" type="ORF">PoMZ_13356</name>
</gene>
<dbReference type="AlphaFoldDB" id="A0A4P7NV46"/>
<evidence type="ECO:0000259" key="3">
    <source>
        <dbReference type="PROSITE" id="PS50089"/>
    </source>
</evidence>
<keyword evidence="1" id="KW-0862">Zinc</keyword>
<feature type="domain" description="SWIM-type" evidence="4">
    <location>
        <begin position="116"/>
        <end position="148"/>
    </location>
</feature>
<dbReference type="PROSITE" id="PS50966">
    <property type="entry name" value="ZF_SWIM"/>
    <property type="match status" value="1"/>
</dbReference>
<dbReference type="InterPro" id="IPR039903">
    <property type="entry name" value="Zswim2"/>
</dbReference>
<evidence type="ECO:0000256" key="1">
    <source>
        <dbReference type="PROSITE-ProRule" id="PRU00175"/>
    </source>
</evidence>
<dbReference type="InterPro" id="IPR013083">
    <property type="entry name" value="Znf_RING/FYVE/PHD"/>
</dbReference>
<dbReference type="Gene3D" id="3.30.40.10">
    <property type="entry name" value="Zinc/RING finger domain, C3HC4 (zinc finger)"/>
    <property type="match status" value="1"/>
</dbReference>
<dbReference type="Proteomes" id="UP000294847">
    <property type="component" value="Chromosome 7"/>
</dbReference>
<feature type="compositionally biased region" description="Polar residues" evidence="2">
    <location>
        <begin position="1"/>
        <end position="10"/>
    </location>
</feature>
<evidence type="ECO:0008006" key="7">
    <source>
        <dbReference type="Google" id="ProtNLM"/>
    </source>
</evidence>
<dbReference type="PROSITE" id="PS50089">
    <property type="entry name" value="ZF_RING_2"/>
    <property type="match status" value="1"/>
</dbReference>
<dbReference type="EMBL" id="CP034210">
    <property type="protein sequence ID" value="QBZ66381.1"/>
    <property type="molecule type" value="Genomic_DNA"/>
</dbReference>
<evidence type="ECO:0000313" key="6">
    <source>
        <dbReference type="Proteomes" id="UP000294847"/>
    </source>
</evidence>